<dbReference type="AlphaFoldDB" id="A0A1Y1RSW3"/>
<organism evidence="3 4">
    <name type="scientific">Marispirochaeta aestuarii</name>
    <dbReference type="NCBI Taxonomy" id="1963862"/>
    <lineage>
        <taxon>Bacteria</taxon>
        <taxon>Pseudomonadati</taxon>
        <taxon>Spirochaetota</taxon>
        <taxon>Spirochaetia</taxon>
        <taxon>Spirochaetales</taxon>
        <taxon>Spirochaetaceae</taxon>
        <taxon>Marispirochaeta</taxon>
    </lineage>
</organism>
<evidence type="ECO:0000256" key="1">
    <source>
        <dbReference type="ARBA" id="ARBA00022737"/>
    </source>
</evidence>
<sequence length="860" mass="96998">ISTDPEGRVTETLSDQRGRIVELRKKYQSTLLMKSAYSYDVLGQLCEAVIRDEKISGSPEYRTEYEYDLRGLQTALESADTGRTTLSYDAAGRLVKKVSAVLRETGGAVNYGYDGLGRLIHISYPDPAMDVTYQYGTAAAAAEYGAGRLVSRSDESGSIDYEHGKMGEVVAETRTLRRLDPLSTTREARIEYTSNYLGQMESVRYPDGEEIRYGYDEGGQVVHVEGVRPNGSTTVFVERIGYDEFGQRSYLEYGNGDVTRYTYDPDRRWLSALSTENQWGRNLQNLSYSFDHVGNIEERTDASGRYTSTQSYSYDGLYQLETARGEYVNKPSGHTSWTDRYSQSFTYDGLGNILKKTSTETRVPSASVRPLNYELNYEYDEDRPHLATKIGELYYSYDANGNVTRESTLPDGQSSAHEAPNLSTIGDVRRADQAFGFINEVESGCENEYIRSFSWDAENRLKSVLTSNGKSVKYLYDADGKRTTKYAGDGSYTEGISGETLYFNEWWTETADSGSFRRAKHIYVGKERIVTRLSNPSTGGNPYEDVNTYYYHPDHLGSAHCITDPQGNPYERIEYTPYGEMWIEIQEDEATASYNYIPFRFTAKEYDEETGLYYYGARYMDPKTSRWMSADPAGFELLNPMEKNNKGKLKPKTNYSMIEGLNWYSYVSNNPMKYSDPTGMNGQSEIGGDQIPYFKNGKPYNLIDGLDVFNRSPYFTEDGNVPGLYSNTPCLFPSSGSASFTAKVGPLMKFLRSLPTGLGEEKYDAALGFLENVIDPDTSVAIELWAEWSGRGSRRKIDRWGIRIPLPEMTDALETGGSNALEINLKDVPYKSHAMEILFNNPEAVEGLLREAGMLEYENE</sequence>
<dbReference type="NCBIfam" id="TIGR03696">
    <property type="entry name" value="Rhs_assc_core"/>
    <property type="match status" value="1"/>
</dbReference>
<dbReference type="InterPro" id="IPR022385">
    <property type="entry name" value="Rhs_assc_core"/>
</dbReference>
<feature type="non-terminal residue" evidence="3">
    <location>
        <position position="1"/>
    </location>
</feature>
<accession>A0A1Y1RSW3</accession>
<dbReference type="PANTHER" id="PTHR32305">
    <property type="match status" value="1"/>
</dbReference>
<reference evidence="3 4" key="1">
    <citation type="submission" date="2017-03" db="EMBL/GenBank/DDBJ databases">
        <title>Draft Genome sequence of Marispirochaeta sp. strain JC444.</title>
        <authorList>
            <person name="Shivani Y."/>
            <person name="Subhash Y."/>
            <person name="Sasikala C."/>
            <person name="Ramana C."/>
        </authorList>
    </citation>
    <scope>NUCLEOTIDE SEQUENCE [LARGE SCALE GENOMIC DNA]</scope>
    <source>
        <strain evidence="3 4">JC444</strain>
    </source>
</reference>
<comment type="caution">
    <text evidence="3">The sequence shown here is derived from an EMBL/GenBank/DDBJ whole genome shotgun (WGS) entry which is preliminary data.</text>
</comment>
<dbReference type="Gene3D" id="2.180.10.10">
    <property type="entry name" value="RHS repeat-associated core"/>
    <property type="match status" value="1"/>
</dbReference>
<dbReference type="Pfam" id="PF25023">
    <property type="entry name" value="TEN_YD-shell"/>
    <property type="match status" value="2"/>
</dbReference>
<evidence type="ECO:0000313" key="3">
    <source>
        <dbReference type="EMBL" id="ORC28572.1"/>
    </source>
</evidence>
<name>A0A1Y1RSW3_9SPIO</name>
<evidence type="ECO:0000313" key="4">
    <source>
        <dbReference type="Proteomes" id="UP000192343"/>
    </source>
</evidence>
<dbReference type="EMBL" id="MWQY01000048">
    <property type="protein sequence ID" value="ORC28572.1"/>
    <property type="molecule type" value="Genomic_DNA"/>
</dbReference>
<protein>
    <recommendedName>
        <fullName evidence="2">Teneurin-like YD-shell domain-containing protein</fullName>
    </recommendedName>
</protein>
<evidence type="ECO:0000259" key="2">
    <source>
        <dbReference type="Pfam" id="PF25023"/>
    </source>
</evidence>
<feature type="domain" description="Teneurin-like YD-shell" evidence="2">
    <location>
        <begin position="14"/>
        <end position="135"/>
    </location>
</feature>
<dbReference type="InterPro" id="IPR056823">
    <property type="entry name" value="TEN-like_YD-shell"/>
</dbReference>
<dbReference type="RefSeq" id="WP_143305834.1">
    <property type="nucleotide sequence ID" value="NZ_MWQY01000048.1"/>
</dbReference>
<feature type="domain" description="Teneurin-like YD-shell" evidence="2">
    <location>
        <begin position="339"/>
        <end position="671"/>
    </location>
</feature>
<proteinExistence type="predicted"/>
<gene>
    <name evidence="3" type="ORF">B4O97_19015</name>
</gene>
<dbReference type="STRING" id="1963862.B4O97_19015"/>
<keyword evidence="4" id="KW-1185">Reference proteome</keyword>
<dbReference type="PANTHER" id="PTHR32305:SF15">
    <property type="entry name" value="PROTEIN RHSA-RELATED"/>
    <property type="match status" value="1"/>
</dbReference>
<keyword evidence="1" id="KW-0677">Repeat</keyword>
<dbReference type="InterPro" id="IPR050708">
    <property type="entry name" value="T6SS_VgrG/RHS"/>
</dbReference>
<dbReference type="Proteomes" id="UP000192343">
    <property type="component" value="Unassembled WGS sequence"/>
</dbReference>